<dbReference type="OrthoDB" id="10250730at2759"/>
<dbReference type="Proteomes" id="UP000580250">
    <property type="component" value="Unassembled WGS sequence"/>
</dbReference>
<sequence>MTAEDIDLPIMWRPMSLNELEQENSRKLIICCADYIVPGHGKIFKINKIMKERFNCNENERKERKKLENCFLN</sequence>
<evidence type="ECO:0000313" key="1">
    <source>
        <dbReference type="EMBL" id="CAD2163672.1"/>
    </source>
</evidence>
<proteinExistence type="predicted"/>
<protein>
    <submittedName>
        <fullName evidence="1">Uncharacterized protein</fullName>
    </submittedName>
</protein>
<comment type="caution">
    <text evidence="1">The sequence shown here is derived from an EMBL/GenBank/DDBJ whole genome shotgun (WGS) entry which is preliminary data.</text>
</comment>
<reference evidence="1 2" key="1">
    <citation type="submission" date="2020-08" db="EMBL/GenBank/DDBJ databases">
        <authorList>
            <person name="Koutsovoulos G."/>
            <person name="Danchin GJ E."/>
        </authorList>
    </citation>
    <scope>NUCLEOTIDE SEQUENCE [LARGE SCALE GENOMIC DNA]</scope>
</reference>
<name>A0A6V7UQZ0_MELEN</name>
<dbReference type="Gene3D" id="3.60.15.10">
    <property type="entry name" value="Ribonuclease Z/Hydroxyacylglutathione hydrolase-like"/>
    <property type="match status" value="1"/>
</dbReference>
<evidence type="ECO:0000313" key="2">
    <source>
        <dbReference type="Proteomes" id="UP000580250"/>
    </source>
</evidence>
<accession>A0A6V7UQZ0</accession>
<organism evidence="1 2">
    <name type="scientific">Meloidogyne enterolobii</name>
    <name type="common">Root-knot nematode worm</name>
    <name type="synonym">Meloidogyne mayaguensis</name>
    <dbReference type="NCBI Taxonomy" id="390850"/>
    <lineage>
        <taxon>Eukaryota</taxon>
        <taxon>Metazoa</taxon>
        <taxon>Ecdysozoa</taxon>
        <taxon>Nematoda</taxon>
        <taxon>Chromadorea</taxon>
        <taxon>Rhabditida</taxon>
        <taxon>Tylenchina</taxon>
        <taxon>Tylenchomorpha</taxon>
        <taxon>Tylenchoidea</taxon>
        <taxon>Meloidogynidae</taxon>
        <taxon>Meloidogyninae</taxon>
        <taxon>Meloidogyne</taxon>
    </lineage>
</organism>
<dbReference type="InterPro" id="IPR036866">
    <property type="entry name" value="RibonucZ/Hydroxyglut_hydro"/>
</dbReference>
<gene>
    <name evidence="1" type="ORF">MENT_LOCUS16135</name>
</gene>
<dbReference type="EMBL" id="CAJEWN010000099">
    <property type="protein sequence ID" value="CAD2163672.1"/>
    <property type="molecule type" value="Genomic_DNA"/>
</dbReference>
<dbReference type="AlphaFoldDB" id="A0A6V7UQZ0"/>